<protein>
    <submittedName>
        <fullName evidence="1">Uncharacterized protein</fullName>
    </submittedName>
</protein>
<dbReference type="AlphaFoldDB" id="A0A2T0S8U1"/>
<evidence type="ECO:0000313" key="2">
    <source>
        <dbReference type="Proteomes" id="UP000238375"/>
    </source>
</evidence>
<dbReference type="Proteomes" id="UP000238375">
    <property type="component" value="Unassembled WGS sequence"/>
</dbReference>
<dbReference type="EMBL" id="PVTE01000025">
    <property type="protein sequence ID" value="PRY29806.1"/>
    <property type="molecule type" value="Genomic_DNA"/>
</dbReference>
<organism evidence="1 2">
    <name type="scientific">Spirosoma oryzae</name>
    <dbReference type="NCBI Taxonomy" id="1469603"/>
    <lineage>
        <taxon>Bacteria</taxon>
        <taxon>Pseudomonadati</taxon>
        <taxon>Bacteroidota</taxon>
        <taxon>Cytophagia</taxon>
        <taxon>Cytophagales</taxon>
        <taxon>Cytophagaceae</taxon>
        <taxon>Spirosoma</taxon>
    </lineage>
</organism>
<gene>
    <name evidence="1" type="ORF">CLV58_12568</name>
</gene>
<reference evidence="1 2" key="1">
    <citation type="submission" date="2018-03" db="EMBL/GenBank/DDBJ databases">
        <title>Genomic Encyclopedia of Archaeal and Bacterial Type Strains, Phase II (KMG-II): from individual species to whole genera.</title>
        <authorList>
            <person name="Goeker M."/>
        </authorList>
    </citation>
    <scope>NUCLEOTIDE SEQUENCE [LARGE SCALE GENOMIC DNA]</scope>
    <source>
        <strain evidence="1 2">DSM 28354</strain>
    </source>
</reference>
<keyword evidence="2" id="KW-1185">Reference proteome</keyword>
<accession>A0A2T0S8U1</accession>
<name>A0A2T0S8U1_9BACT</name>
<dbReference type="RefSeq" id="WP_106140085.1">
    <property type="nucleotide sequence ID" value="NZ_PVTE01000025.1"/>
</dbReference>
<comment type="caution">
    <text evidence="1">The sequence shown here is derived from an EMBL/GenBank/DDBJ whole genome shotgun (WGS) entry which is preliminary data.</text>
</comment>
<sequence>MATPTINRILPPRVPGNMGYHETAPDVTDGSLNLNFKNGERLIVSPTRATPSSNYTDKGVAISLNIGQPTPPELNAGRRSMFANFAAIRDINPGKHLYEFTKEECYQVAQNLWATKGPFSFVCGEAGENESQWKFQYDYAPQQYRWVYEGLAVLASQQPGMVNGGLNYASVTTIWPGKSNGNGVVADYNTIVDGLSSPDKARNLMAAFEWYFNRYYTGKLYETGTVPLTNAYITQNDTWLQYWMLRLQMELISVANVGAFPDPRTMTVFTWLRSQAGLDPYTEAYQMNIGGLPAIGRDFVTADPNIQMVQVRRGLRQGKYVYCWENPYLFGTDTNYIGEPSDRIQYLASTGGRNIISIYNAAPYSPTRAPYPHPQIPYGYNDIALISGKMHCLQTDFLNKRPQAVQWNVDGVAGPAPNLGYIPACIDGHLPHVEAAVDGNRAIVDIYQPEGNGGHVTVQLGGSFGNVTLDYWPGVDNQFHLQI</sequence>
<proteinExistence type="predicted"/>
<evidence type="ECO:0000313" key="1">
    <source>
        <dbReference type="EMBL" id="PRY29806.1"/>
    </source>
</evidence>